<keyword evidence="2" id="KW-1185">Reference proteome</keyword>
<accession>A0A2P6SDC0</accession>
<dbReference type="EMBL" id="PDCK01000039">
    <property type="protein sequence ID" value="PRQ56660.1"/>
    <property type="molecule type" value="Genomic_DNA"/>
</dbReference>
<evidence type="ECO:0000313" key="2">
    <source>
        <dbReference type="Proteomes" id="UP000238479"/>
    </source>
</evidence>
<evidence type="ECO:0000313" key="1">
    <source>
        <dbReference type="EMBL" id="PRQ56660.1"/>
    </source>
</evidence>
<protein>
    <submittedName>
        <fullName evidence="1">Uncharacterized protein</fullName>
    </submittedName>
</protein>
<dbReference type="STRING" id="74649.A0A2P6SDC0"/>
<comment type="caution">
    <text evidence="1">The sequence shown here is derived from an EMBL/GenBank/DDBJ whole genome shotgun (WGS) entry which is preliminary data.</text>
</comment>
<dbReference type="PANTHER" id="PTHR14873:SF1">
    <property type="entry name" value="OS06G0694100 PROTEIN"/>
    <property type="match status" value="1"/>
</dbReference>
<sequence length="147" mass="17274">MLSHVEHQPRNKERCVAWLRYVEPLFNGVGLVLLAHFRRIFPLFFKWMQADDDETVLLVLFNSSLRFMRLVDELATLHKEAALRRSREEIRNLVIRKLILLHQCKGLQFEVAWGKHRDDPNLATIAPSLSERRSTMVRINLIAAFTI</sequence>
<name>A0A2P6SDC0_ROSCH</name>
<reference evidence="1 2" key="1">
    <citation type="journal article" date="2018" name="Nat. Genet.">
        <title>The Rosa genome provides new insights in the design of modern roses.</title>
        <authorList>
            <person name="Bendahmane M."/>
        </authorList>
    </citation>
    <scope>NUCLEOTIDE SEQUENCE [LARGE SCALE GENOMIC DNA]</scope>
    <source>
        <strain evidence="2">cv. Old Blush</strain>
    </source>
</reference>
<organism evidence="1 2">
    <name type="scientific">Rosa chinensis</name>
    <name type="common">China rose</name>
    <dbReference type="NCBI Taxonomy" id="74649"/>
    <lineage>
        <taxon>Eukaryota</taxon>
        <taxon>Viridiplantae</taxon>
        <taxon>Streptophyta</taxon>
        <taxon>Embryophyta</taxon>
        <taxon>Tracheophyta</taxon>
        <taxon>Spermatophyta</taxon>
        <taxon>Magnoliopsida</taxon>
        <taxon>eudicotyledons</taxon>
        <taxon>Gunneridae</taxon>
        <taxon>Pentapetalae</taxon>
        <taxon>rosids</taxon>
        <taxon>fabids</taxon>
        <taxon>Rosales</taxon>
        <taxon>Rosaceae</taxon>
        <taxon>Rosoideae</taxon>
        <taxon>Rosoideae incertae sedis</taxon>
        <taxon>Rosa</taxon>
    </lineage>
</organism>
<dbReference type="PANTHER" id="PTHR14873">
    <property type="entry name" value="OS06G0694100 PROTEIN"/>
    <property type="match status" value="1"/>
</dbReference>
<gene>
    <name evidence="1" type="ORF">RchiOBHm_Chr1g0339731</name>
</gene>
<dbReference type="AlphaFoldDB" id="A0A2P6SDC0"/>
<proteinExistence type="predicted"/>
<dbReference type="Gramene" id="PRQ56660">
    <property type="protein sequence ID" value="PRQ56660"/>
    <property type="gene ID" value="RchiOBHm_Chr1g0339731"/>
</dbReference>
<dbReference type="Proteomes" id="UP000238479">
    <property type="component" value="Chromosome 1"/>
</dbReference>
<dbReference type="OMA" id="QFEVAWG"/>